<gene>
    <name evidence="2" type="ORF">CCAP1982_LOCUS20822</name>
</gene>
<dbReference type="EMBL" id="CAJHJT010000056">
    <property type="protein sequence ID" value="CAD7012717.1"/>
    <property type="molecule type" value="Genomic_DNA"/>
</dbReference>
<evidence type="ECO:0000313" key="2">
    <source>
        <dbReference type="EMBL" id="CAD7012717.1"/>
    </source>
</evidence>
<protein>
    <submittedName>
        <fullName evidence="2">(Mediterranean fruit fly) hypothetical protein</fullName>
    </submittedName>
</protein>
<comment type="caution">
    <text evidence="2">The sequence shown here is derived from an EMBL/GenBank/DDBJ whole genome shotgun (WGS) entry which is preliminary data.</text>
</comment>
<evidence type="ECO:0000313" key="3">
    <source>
        <dbReference type="Proteomes" id="UP000606786"/>
    </source>
</evidence>
<evidence type="ECO:0000256" key="1">
    <source>
        <dbReference type="SAM" id="MobiDB-lite"/>
    </source>
</evidence>
<organism evidence="2 3">
    <name type="scientific">Ceratitis capitata</name>
    <name type="common">Mediterranean fruit fly</name>
    <name type="synonym">Tephritis capitata</name>
    <dbReference type="NCBI Taxonomy" id="7213"/>
    <lineage>
        <taxon>Eukaryota</taxon>
        <taxon>Metazoa</taxon>
        <taxon>Ecdysozoa</taxon>
        <taxon>Arthropoda</taxon>
        <taxon>Hexapoda</taxon>
        <taxon>Insecta</taxon>
        <taxon>Pterygota</taxon>
        <taxon>Neoptera</taxon>
        <taxon>Endopterygota</taxon>
        <taxon>Diptera</taxon>
        <taxon>Brachycera</taxon>
        <taxon>Muscomorpha</taxon>
        <taxon>Tephritoidea</taxon>
        <taxon>Tephritidae</taxon>
        <taxon>Ceratitis</taxon>
        <taxon>Ceratitis</taxon>
    </lineage>
</organism>
<sequence>MFSIYKQTRLLSSSAEQQQQQQLTSFTVLEGSSGPPPHASPHTSLRKPSTHTPQLKSCVGYTSIIVCGGWVINVSTIFTYVCTQQVLRLFGSPALLVFVNTRGDFIIGLGQKIGSFHLKCFS</sequence>
<reference evidence="2" key="1">
    <citation type="submission" date="2020-11" db="EMBL/GenBank/DDBJ databases">
        <authorList>
            <person name="Whitehead M."/>
        </authorList>
    </citation>
    <scope>NUCLEOTIDE SEQUENCE</scope>
    <source>
        <strain evidence="2">EGII</strain>
    </source>
</reference>
<dbReference type="AlphaFoldDB" id="A0A811VBU7"/>
<name>A0A811VBU7_CERCA</name>
<feature type="region of interest" description="Disordered" evidence="1">
    <location>
        <begin position="26"/>
        <end position="52"/>
    </location>
</feature>
<accession>A0A811VBU7</accession>
<keyword evidence="3" id="KW-1185">Reference proteome</keyword>
<dbReference type="Proteomes" id="UP000606786">
    <property type="component" value="Unassembled WGS sequence"/>
</dbReference>
<proteinExistence type="predicted"/>